<gene>
    <name evidence="1" type="ORF">CON16_19860</name>
</gene>
<proteinExistence type="predicted"/>
<reference evidence="1 2" key="1">
    <citation type="submission" date="2017-09" db="EMBL/GenBank/DDBJ databases">
        <title>Large-scale bioinformatics analysis of Bacillus genomes uncovers conserved roles of natural products in bacterial physiology.</title>
        <authorList>
            <consortium name="Agbiome Team Llc"/>
            <person name="Bleich R.M."/>
            <person name="Grubbs K.J."/>
            <person name="Santa Maria K.C."/>
            <person name="Allen S.E."/>
            <person name="Farag S."/>
            <person name="Shank E.A."/>
            <person name="Bowers A."/>
        </authorList>
    </citation>
    <scope>NUCLEOTIDE SEQUENCE [LARGE SCALE GENOMIC DNA]</scope>
    <source>
        <strain evidence="1 2">AFS095574</strain>
    </source>
</reference>
<dbReference type="Proteomes" id="UP000220192">
    <property type="component" value="Unassembled WGS sequence"/>
</dbReference>
<name>A0A2A7D603_BACAN</name>
<organism evidence="1 2">
    <name type="scientific">Bacillus anthracis</name>
    <name type="common">anthrax bacterium</name>
    <dbReference type="NCBI Taxonomy" id="1392"/>
    <lineage>
        <taxon>Bacteria</taxon>
        <taxon>Bacillati</taxon>
        <taxon>Bacillota</taxon>
        <taxon>Bacilli</taxon>
        <taxon>Bacillales</taxon>
        <taxon>Bacillaceae</taxon>
        <taxon>Bacillus</taxon>
        <taxon>Bacillus cereus group</taxon>
    </lineage>
</organism>
<protein>
    <submittedName>
        <fullName evidence="1">Uncharacterized protein</fullName>
    </submittedName>
</protein>
<accession>A0A2A7D603</accession>
<dbReference type="RefSeq" id="WP_097841511.1">
    <property type="nucleotide sequence ID" value="NZ_NVLX01000020.1"/>
</dbReference>
<evidence type="ECO:0000313" key="2">
    <source>
        <dbReference type="Proteomes" id="UP000220192"/>
    </source>
</evidence>
<comment type="caution">
    <text evidence="1">The sequence shown here is derived from an EMBL/GenBank/DDBJ whole genome shotgun (WGS) entry which is preliminary data.</text>
</comment>
<evidence type="ECO:0000313" key="1">
    <source>
        <dbReference type="EMBL" id="PDZ15397.1"/>
    </source>
</evidence>
<dbReference type="AlphaFoldDB" id="A0A2A7D603"/>
<dbReference type="EMBL" id="NVLX01000020">
    <property type="protein sequence ID" value="PDZ15397.1"/>
    <property type="molecule type" value="Genomic_DNA"/>
</dbReference>
<sequence>MGKNEIKVRIKEIVPKIIGAEQFSQKRKCGISYNILKTNEDLSVVNFERQFNIHINVLVQLLYGVFKKVDFQKTLIVPTIVILDSLTVTNVNEPGVYIVDFEGEKLVRIDDVKNLEREKNHNASLAIGYAIQLNNLVHVSPEDIDRRIEEELMYMIHRMNELLNIHGELTCDFEENTIKESELYQYNLSAIFLYQWIINK</sequence>